<dbReference type="Pfam" id="PF12728">
    <property type="entry name" value="HTH_17"/>
    <property type="match status" value="1"/>
</dbReference>
<dbReference type="GO" id="GO:0005829">
    <property type="term" value="C:cytosol"/>
    <property type="evidence" value="ECO:0007669"/>
    <property type="project" value="TreeGrafter"/>
</dbReference>
<dbReference type="Gene3D" id="1.10.580.10">
    <property type="entry name" value="Citrate Synthase, domain 1"/>
    <property type="match status" value="2"/>
</dbReference>
<dbReference type="AlphaFoldDB" id="A0A8B2NJG9"/>
<dbReference type="EMBL" id="QHHQ01000031">
    <property type="protein sequence ID" value="RAH95328.1"/>
    <property type="molecule type" value="Genomic_DNA"/>
</dbReference>
<dbReference type="Pfam" id="PF00285">
    <property type="entry name" value="Citrate_synt"/>
    <property type="match status" value="2"/>
</dbReference>
<dbReference type="GO" id="GO:0006099">
    <property type="term" value="P:tricarboxylic acid cycle"/>
    <property type="evidence" value="ECO:0007669"/>
    <property type="project" value="UniProtKB-UniPathway"/>
</dbReference>
<dbReference type="GO" id="GO:0036440">
    <property type="term" value="F:citrate synthase activity"/>
    <property type="evidence" value="ECO:0007669"/>
    <property type="project" value="UniProtKB-EC"/>
</dbReference>
<dbReference type="PROSITE" id="PS50937">
    <property type="entry name" value="HTH_MERR_2"/>
    <property type="match status" value="1"/>
</dbReference>
<name>A0A8B2NJG9_9HYPH</name>
<dbReference type="Gene3D" id="1.10.1660.10">
    <property type="match status" value="1"/>
</dbReference>
<dbReference type="RefSeq" id="WP_111352827.1">
    <property type="nucleotide sequence ID" value="NZ_QHHQ01000031.1"/>
</dbReference>
<dbReference type="GO" id="GO:0005975">
    <property type="term" value="P:carbohydrate metabolic process"/>
    <property type="evidence" value="ECO:0007669"/>
    <property type="project" value="TreeGrafter"/>
</dbReference>
<comment type="pathway">
    <text evidence="1">Carbohydrate metabolism; tricarboxylic acid cycle; isocitrate from oxaloacetate: step 1/2.</text>
</comment>
<dbReference type="EC" id="2.3.3.16" evidence="3"/>
<dbReference type="GO" id="GO:0003677">
    <property type="term" value="F:DNA binding"/>
    <property type="evidence" value="ECO:0007669"/>
    <property type="project" value="InterPro"/>
</dbReference>
<dbReference type="InterPro" id="IPR009061">
    <property type="entry name" value="DNA-bd_dom_put_sf"/>
</dbReference>
<evidence type="ECO:0000313" key="6">
    <source>
        <dbReference type="EMBL" id="RAH95328.1"/>
    </source>
</evidence>
<dbReference type="InterPro" id="IPR036969">
    <property type="entry name" value="Citrate_synthase_sf"/>
</dbReference>
<dbReference type="PRINTS" id="PR00143">
    <property type="entry name" value="CITRTSNTHASE"/>
</dbReference>
<dbReference type="OrthoDB" id="9786046at2"/>
<dbReference type="Gene3D" id="1.10.230.10">
    <property type="entry name" value="Cytochrome P450-Terp, domain 2"/>
    <property type="match status" value="1"/>
</dbReference>
<protein>
    <recommendedName>
        <fullName evidence="3">citrate synthase (unknown stereospecificity)</fullName>
        <ecNumber evidence="3">2.3.3.16</ecNumber>
    </recommendedName>
</protein>
<organism evidence="6 7">
    <name type="scientific">Acuticoccus sediminis</name>
    <dbReference type="NCBI Taxonomy" id="2184697"/>
    <lineage>
        <taxon>Bacteria</taxon>
        <taxon>Pseudomonadati</taxon>
        <taxon>Pseudomonadota</taxon>
        <taxon>Alphaproteobacteria</taxon>
        <taxon>Hyphomicrobiales</taxon>
        <taxon>Amorphaceae</taxon>
        <taxon>Acuticoccus</taxon>
    </lineage>
</organism>
<comment type="similarity">
    <text evidence="2">Belongs to the citrate synthase family.</text>
</comment>
<dbReference type="InterPro" id="IPR016142">
    <property type="entry name" value="Citrate_synth-like_lrg_a-sub"/>
</dbReference>
<sequence length="400" mass="41402">MRGPVQTLSSGEAAALLGVSRQTLYAYVSRGLIAPVERGGQAGSRYARSAVEELAKTRRRGRRPREIARATLDWGVPVLETSITRIEAGALSYRGRDALALAATATWEEVAALLWQMPLASVFPDSAPAAPPAPFVGQADAEVLLARFATAAPGDDTAGWQQAPDRLAQGCGALIRLIAAAALGTAPRATPLHLQCADAWGLDAEAADRVRAALVLCADHELNVSGFTARCIASAGASLKAALVGALAALSGARHGGSTARVEAVWRMLESAPDISSAVRDALAGGMEMPGFGHPLYPSGDIRAKAILAAVGPRLPAALAIAEAVHDLTGRAPNLDFALVALRRDLGLPEGSAFLIFAFGRAAGWIAHALEQRASGTLIRPRAVYVGPRFDPADDADAGA</sequence>
<keyword evidence="7" id="KW-1185">Reference proteome</keyword>
<reference evidence="6 7" key="1">
    <citation type="submission" date="2018-05" db="EMBL/GenBank/DDBJ databases">
        <title>Acuticoccus sediminis sp. nov., isolated from deep-sea sediment of Indian Ocean.</title>
        <authorList>
            <person name="Liu X."/>
            <person name="Lai Q."/>
            <person name="Du Y."/>
            <person name="Sun F."/>
            <person name="Zhang X."/>
            <person name="Wang S."/>
            <person name="Shao Z."/>
        </authorList>
    </citation>
    <scope>NUCLEOTIDE SEQUENCE [LARGE SCALE GENOMIC DNA]</scope>
    <source>
        <strain evidence="6 7">PTG4-2</strain>
    </source>
</reference>
<dbReference type="GO" id="GO:0006355">
    <property type="term" value="P:regulation of DNA-templated transcription"/>
    <property type="evidence" value="ECO:0007669"/>
    <property type="project" value="InterPro"/>
</dbReference>
<dbReference type="SUPFAM" id="SSF48256">
    <property type="entry name" value="Citrate synthase"/>
    <property type="match status" value="1"/>
</dbReference>
<evidence type="ECO:0000256" key="4">
    <source>
        <dbReference type="ARBA" id="ARBA00022679"/>
    </source>
</evidence>
<dbReference type="InterPro" id="IPR000551">
    <property type="entry name" value="MerR-type_HTH_dom"/>
</dbReference>
<dbReference type="InterPro" id="IPR041657">
    <property type="entry name" value="HTH_17"/>
</dbReference>
<evidence type="ECO:0000256" key="3">
    <source>
        <dbReference type="ARBA" id="ARBA00012972"/>
    </source>
</evidence>
<proteinExistence type="inferred from homology"/>
<dbReference type="SUPFAM" id="SSF46955">
    <property type="entry name" value="Putative DNA-binding domain"/>
    <property type="match status" value="1"/>
</dbReference>
<dbReference type="CDD" id="cd06102">
    <property type="entry name" value="citrate_synt_like_2"/>
    <property type="match status" value="1"/>
</dbReference>
<evidence type="ECO:0000256" key="2">
    <source>
        <dbReference type="ARBA" id="ARBA00010566"/>
    </source>
</evidence>
<accession>A0A8B2NJG9</accession>
<dbReference type="UniPathway" id="UPA00223">
    <property type="reaction ID" value="UER00717"/>
</dbReference>
<dbReference type="PANTHER" id="PTHR11739">
    <property type="entry name" value="CITRATE SYNTHASE"/>
    <property type="match status" value="1"/>
</dbReference>
<feature type="domain" description="HTH merR-type" evidence="5">
    <location>
        <begin position="7"/>
        <end position="38"/>
    </location>
</feature>
<dbReference type="Proteomes" id="UP000249590">
    <property type="component" value="Unassembled WGS sequence"/>
</dbReference>
<dbReference type="PANTHER" id="PTHR11739:SF4">
    <property type="entry name" value="CITRATE SYNTHASE, PEROXISOMAL"/>
    <property type="match status" value="1"/>
</dbReference>
<gene>
    <name evidence="6" type="ORF">DLJ53_34405</name>
</gene>
<evidence type="ECO:0000256" key="1">
    <source>
        <dbReference type="ARBA" id="ARBA00004751"/>
    </source>
</evidence>
<comment type="caution">
    <text evidence="6">The sequence shown here is derived from an EMBL/GenBank/DDBJ whole genome shotgun (WGS) entry which is preliminary data.</text>
</comment>
<evidence type="ECO:0000313" key="7">
    <source>
        <dbReference type="Proteomes" id="UP000249590"/>
    </source>
</evidence>
<evidence type="ECO:0000259" key="5">
    <source>
        <dbReference type="PROSITE" id="PS50937"/>
    </source>
</evidence>
<keyword evidence="4" id="KW-0808">Transferase</keyword>
<dbReference type="InterPro" id="IPR002020">
    <property type="entry name" value="Citrate_synthase"/>
</dbReference>
<dbReference type="InterPro" id="IPR016143">
    <property type="entry name" value="Citrate_synth-like_sm_a-sub"/>
</dbReference>